<reference evidence="1 2" key="1">
    <citation type="journal article" date="2019" name="Sci. Rep.">
        <title>Orb-weaving spider Araneus ventricosus genome elucidates the spidroin gene catalogue.</title>
        <authorList>
            <person name="Kono N."/>
            <person name="Nakamura H."/>
            <person name="Ohtoshi R."/>
            <person name="Moran D.A.P."/>
            <person name="Shinohara A."/>
            <person name="Yoshida Y."/>
            <person name="Fujiwara M."/>
            <person name="Mori M."/>
            <person name="Tomita M."/>
            <person name="Arakawa K."/>
        </authorList>
    </citation>
    <scope>NUCLEOTIDE SEQUENCE [LARGE SCALE GENOMIC DNA]</scope>
</reference>
<dbReference type="Proteomes" id="UP000499080">
    <property type="component" value="Unassembled WGS sequence"/>
</dbReference>
<dbReference type="EMBL" id="BGPR01064772">
    <property type="protein sequence ID" value="GBO39684.1"/>
    <property type="molecule type" value="Genomic_DNA"/>
</dbReference>
<evidence type="ECO:0000313" key="1">
    <source>
        <dbReference type="EMBL" id="GBO39684.1"/>
    </source>
</evidence>
<comment type="caution">
    <text evidence="1">The sequence shown here is derived from an EMBL/GenBank/DDBJ whole genome shotgun (WGS) entry which is preliminary data.</text>
</comment>
<keyword evidence="2" id="KW-1185">Reference proteome</keyword>
<organism evidence="1 2">
    <name type="scientific">Araneus ventricosus</name>
    <name type="common">Orbweaver spider</name>
    <name type="synonym">Epeira ventricosa</name>
    <dbReference type="NCBI Taxonomy" id="182803"/>
    <lineage>
        <taxon>Eukaryota</taxon>
        <taxon>Metazoa</taxon>
        <taxon>Ecdysozoa</taxon>
        <taxon>Arthropoda</taxon>
        <taxon>Chelicerata</taxon>
        <taxon>Arachnida</taxon>
        <taxon>Araneae</taxon>
        <taxon>Araneomorphae</taxon>
        <taxon>Entelegynae</taxon>
        <taxon>Araneoidea</taxon>
        <taxon>Araneidae</taxon>
        <taxon>Araneus</taxon>
    </lineage>
</organism>
<accession>A0A4Y2WST6</accession>
<gene>
    <name evidence="1" type="ORF">AVEN_142042_1</name>
</gene>
<evidence type="ECO:0000313" key="2">
    <source>
        <dbReference type="Proteomes" id="UP000499080"/>
    </source>
</evidence>
<protein>
    <submittedName>
        <fullName evidence="1">Uncharacterized protein</fullName>
    </submittedName>
</protein>
<sequence length="78" mass="8856">MWDERLQTSHTGFGLEGKCKALDSKLRSSTFDEDEISFRSPAKRPCKIDVNLSKDLETGKSIPSLVVYIGKQNFFRDS</sequence>
<name>A0A4Y2WST6_ARAVE</name>
<dbReference type="AlphaFoldDB" id="A0A4Y2WST6"/>
<proteinExistence type="predicted"/>